<comment type="caution">
    <text evidence="2">The sequence shown here is derived from an EMBL/GenBank/DDBJ whole genome shotgun (WGS) entry which is preliminary data.</text>
</comment>
<accession>A0A4Y2NWH1</accession>
<evidence type="ECO:0000259" key="1">
    <source>
        <dbReference type="Pfam" id="PF14529"/>
    </source>
</evidence>
<evidence type="ECO:0000313" key="3">
    <source>
        <dbReference type="Proteomes" id="UP000499080"/>
    </source>
</evidence>
<protein>
    <recommendedName>
        <fullName evidence="1">Endonuclease/exonuclease/phosphatase domain-containing protein</fullName>
    </recommendedName>
</protein>
<dbReference type="SUPFAM" id="SSF56219">
    <property type="entry name" value="DNase I-like"/>
    <property type="match status" value="1"/>
</dbReference>
<organism evidence="2 3">
    <name type="scientific">Araneus ventricosus</name>
    <name type="common">Orbweaver spider</name>
    <name type="synonym">Epeira ventricosa</name>
    <dbReference type="NCBI Taxonomy" id="182803"/>
    <lineage>
        <taxon>Eukaryota</taxon>
        <taxon>Metazoa</taxon>
        <taxon>Ecdysozoa</taxon>
        <taxon>Arthropoda</taxon>
        <taxon>Chelicerata</taxon>
        <taxon>Arachnida</taxon>
        <taxon>Araneae</taxon>
        <taxon>Araneomorphae</taxon>
        <taxon>Entelegynae</taxon>
        <taxon>Araneoidea</taxon>
        <taxon>Araneidae</taxon>
        <taxon>Araneus</taxon>
    </lineage>
</organism>
<sequence>MDADETSSGGVCILTSNLYPSSGLSLHTSLQAVAVQIHFKTLITICSVYLPPHETIRQEDLNLLIDQLPAPFLLVDDFNGHSTLWGSDDTNSRGRQMEKRISDHCLCLLNGDEKTYFHEPSRTFHSIDLAICSPSILPVLNFAVGSDLHNSDHFPLLISHAASVTAATRPRKYLFQRADWKKFTLLAAISEDMVKVADIDDAVRVITEAITWAADIAIPKSSPHPHKLRKPWWNDACRDAARRQRKLWGIFRRYPTTENLIAFKAAKAYARRVRRQSQR</sequence>
<dbReference type="AlphaFoldDB" id="A0A4Y2NWH1"/>
<dbReference type="PANTHER" id="PTHR33273:SF4">
    <property type="entry name" value="ENDONUCLEASE_EXONUCLEASE_PHOSPHATASE DOMAIN-CONTAINING PROTEIN"/>
    <property type="match status" value="1"/>
</dbReference>
<dbReference type="OrthoDB" id="6433575at2759"/>
<dbReference type="Proteomes" id="UP000499080">
    <property type="component" value="Unassembled WGS sequence"/>
</dbReference>
<keyword evidence="3" id="KW-1185">Reference proteome</keyword>
<dbReference type="EMBL" id="BGPR01129892">
    <property type="protein sequence ID" value="GBN43233.1"/>
    <property type="molecule type" value="Genomic_DNA"/>
</dbReference>
<proteinExistence type="predicted"/>
<dbReference type="Gene3D" id="3.60.10.10">
    <property type="entry name" value="Endonuclease/exonuclease/phosphatase"/>
    <property type="match status" value="1"/>
</dbReference>
<evidence type="ECO:0000313" key="2">
    <source>
        <dbReference type="EMBL" id="GBN43233.1"/>
    </source>
</evidence>
<dbReference type="Pfam" id="PF14529">
    <property type="entry name" value="Exo_endo_phos_2"/>
    <property type="match status" value="1"/>
</dbReference>
<reference evidence="2 3" key="1">
    <citation type="journal article" date="2019" name="Sci. Rep.">
        <title>Orb-weaving spider Araneus ventricosus genome elucidates the spidroin gene catalogue.</title>
        <authorList>
            <person name="Kono N."/>
            <person name="Nakamura H."/>
            <person name="Ohtoshi R."/>
            <person name="Moran D.A.P."/>
            <person name="Shinohara A."/>
            <person name="Yoshida Y."/>
            <person name="Fujiwara M."/>
            <person name="Mori M."/>
            <person name="Tomita M."/>
            <person name="Arakawa K."/>
        </authorList>
    </citation>
    <scope>NUCLEOTIDE SEQUENCE [LARGE SCALE GENOMIC DNA]</scope>
</reference>
<dbReference type="PANTHER" id="PTHR33273">
    <property type="entry name" value="DOMAIN-CONTAINING PROTEIN, PUTATIVE-RELATED"/>
    <property type="match status" value="1"/>
</dbReference>
<gene>
    <name evidence="2" type="ORF">AVEN_81852_1</name>
</gene>
<name>A0A4Y2NWH1_ARAVE</name>
<dbReference type="InterPro" id="IPR005135">
    <property type="entry name" value="Endo/exonuclease/phosphatase"/>
</dbReference>
<dbReference type="InterPro" id="IPR036691">
    <property type="entry name" value="Endo/exonu/phosph_ase_sf"/>
</dbReference>
<dbReference type="GO" id="GO:0003824">
    <property type="term" value="F:catalytic activity"/>
    <property type="evidence" value="ECO:0007669"/>
    <property type="project" value="InterPro"/>
</dbReference>
<feature type="domain" description="Endonuclease/exonuclease/phosphatase" evidence="1">
    <location>
        <begin position="43"/>
        <end position="156"/>
    </location>
</feature>